<keyword evidence="1" id="KW-0812">Transmembrane</keyword>
<proteinExistence type="predicted"/>
<dbReference type="AlphaFoldDB" id="A0A4R8MGE4"/>
<evidence type="ECO:0000313" key="3">
    <source>
        <dbReference type="EMBL" id="TDY65063.1"/>
    </source>
</evidence>
<keyword evidence="2" id="KW-0732">Signal</keyword>
<accession>A0A4R8MGE4</accession>
<sequence length="117" mass="12377">MTRFCAAAALLLIPAAAEASPAESPSLTGYMIRIGLSLAILALAGYGMILYSRRTAPLKAKGAVSVLASLPLGKDVLFIVRLGPDVVALASGGAGTRVIGRWRYEDWKQYGDEDRPQ</sequence>
<evidence type="ECO:0000256" key="1">
    <source>
        <dbReference type="SAM" id="Phobius"/>
    </source>
</evidence>
<comment type="caution">
    <text evidence="3">The sequence shown here is derived from an EMBL/GenBank/DDBJ whole genome shotgun (WGS) entry which is preliminary data.</text>
</comment>
<protein>
    <recommendedName>
        <fullName evidence="5">Flagellar biosynthesis protein FliO</fullName>
    </recommendedName>
</protein>
<evidence type="ECO:0008006" key="5">
    <source>
        <dbReference type="Google" id="ProtNLM"/>
    </source>
</evidence>
<dbReference type="Proteomes" id="UP000295066">
    <property type="component" value="Unassembled WGS sequence"/>
</dbReference>
<evidence type="ECO:0000256" key="2">
    <source>
        <dbReference type="SAM" id="SignalP"/>
    </source>
</evidence>
<keyword evidence="4" id="KW-1185">Reference proteome</keyword>
<dbReference type="EMBL" id="SORI01000001">
    <property type="protein sequence ID" value="TDY65063.1"/>
    <property type="molecule type" value="Genomic_DNA"/>
</dbReference>
<feature type="chain" id="PRO_5020640780" description="Flagellar biosynthesis protein FliO" evidence="2">
    <location>
        <begin position="20"/>
        <end position="117"/>
    </location>
</feature>
<dbReference type="OrthoDB" id="9996742at2"/>
<keyword evidence="1" id="KW-1133">Transmembrane helix</keyword>
<reference evidence="3 4" key="1">
    <citation type="submission" date="2019-03" db="EMBL/GenBank/DDBJ databases">
        <title>Genomic Encyclopedia of Type Strains, Phase IV (KMG-IV): sequencing the most valuable type-strain genomes for metagenomic binning, comparative biology and taxonomic classification.</title>
        <authorList>
            <person name="Goeker M."/>
        </authorList>
    </citation>
    <scope>NUCLEOTIDE SEQUENCE [LARGE SCALE GENOMIC DNA]</scope>
    <source>
        <strain evidence="3 4">DSM 25964</strain>
    </source>
</reference>
<feature type="signal peptide" evidence="2">
    <location>
        <begin position="1"/>
        <end position="19"/>
    </location>
</feature>
<keyword evidence="1" id="KW-0472">Membrane</keyword>
<gene>
    <name evidence="3" type="ORF">C8D99_101210</name>
</gene>
<organism evidence="3 4">
    <name type="scientific">Aminivibrio pyruvatiphilus</name>
    <dbReference type="NCBI Taxonomy" id="1005740"/>
    <lineage>
        <taxon>Bacteria</taxon>
        <taxon>Thermotogati</taxon>
        <taxon>Synergistota</taxon>
        <taxon>Synergistia</taxon>
        <taxon>Synergistales</taxon>
        <taxon>Aminobacteriaceae</taxon>
        <taxon>Aminivibrio</taxon>
    </lineage>
</organism>
<dbReference type="RefSeq" id="WP_133955445.1">
    <property type="nucleotide sequence ID" value="NZ_SORI01000001.1"/>
</dbReference>
<evidence type="ECO:0000313" key="4">
    <source>
        <dbReference type="Proteomes" id="UP000295066"/>
    </source>
</evidence>
<name>A0A4R8MGE4_9BACT</name>
<feature type="transmembrane region" description="Helical" evidence="1">
    <location>
        <begin position="29"/>
        <end position="51"/>
    </location>
</feature>